<reference evidence="6" key="1">
    <citation type="submission" date="2017-02" db="UniProtKB">
        <authorList>
            <consortium name="WormBaseParasite"/>
        </authorList>
    </citation>
    <scope>IDENTIFICATION</scope>
</reference>
<feature type="domain" description="Thiamine pyrophosphate enzyme N-terminal TPP-binding" evidence="3">
    <location>
        <begin position="62"/>
        <end position="175"/>
    </location>
</feature>
<dbReference type="WBParaSite" id="ASIM_0000486301-mRNA-1">
    <property type="protein sequence ID" value="ASIM_0000486301-mRNA-1"/>
    <property type="gene ID" value="ASIM_0000486301"/>
</dbReference>
<accession>A0A0M3JB89</accession>
<evidence type="ECO:0000313" key="5">
    <source>
        <dbReference type="Proteomes" id="UP000267096"/>
    </source>
</evidence>
<dbReference type="CDD" id="cd07035">
    <property type="entry name" value="TPP_PYR_POX_like"/>
    <property type="match status" value="1"/>
</dbReference>
<dbReference type="PANTHER" id="PTHR18968">
    <property type="entry name" value="THIAMINE PYROPHOSPHATE ENZYMES"/>
    <property type="match status" value="1"/>
</dbReference>
<dbReference type="EMBL" id="UYRR01008364">
    <property type="protein sequence ID" value="VDK24274.1"/>
    <property type="molecule type" value="Genomic_DNA"/>
</dbReference>
<organism evidence="6">
    <name type="scientific">Anisakis simplex</name>
    <name type="common">Herring worm</name>
    <dbReference type="NCBI Taxonomy" id="6269"/>
    <lineage>
        <taxon>Eukaryota</taxon>
        <taxon>Metazoa</taxon>
        <taxon>Ecdysozoa</taxon>
        <taxon>Nematoda</taxon>
        <taxon>Chromadorea</taxon>
        <taxon>Rhabditida</taxon>
        <taxon>Spirurina</taxon>
        <taxon>Ascaridomorpha</taxon>
        <taxon>Ascaridoidea</taxon>
        <taxon>Anisakidae</taxon>
        <taxon>Anisakis</taxon>
        <taxon>Anisakis simplex complex</taxon>
    </lineage>
</organism>
<dbReference type="GO" id="GO:0005948">
    <property type="term" value="C:acetolactate synthase complex"/>
    <property type="evidence" value="ECO:0007669"/>
    <property type="project" value="TreeGrafter"/>
</dbReference>
<dbReference type="AlphaFoldDB" id="A0A0M3JB89"/>
<dbReference type="PANTHER" id="PTHR18968:SF166">
    <property type="entry name" value="2-HYDROXYACYL-COA LYASE 2"/>
    <property type="match status" value="1"/>
</dbReference>
<dbReference type="SUPFAM" id="SSF52518">
    <property type="entry name" value="Thiamin diphosphate-binding fold (THDP-binding)"/>
    <property type="match status" value="1"/>
</dbReference>
<dbReference type="InterPro" id="IPR029061">
    <property type="entry name" value="THDP-binding"/>
</dbReference>
<reference evidence="4 5" key="2">
    <citation type="submission" date="2018-11" db="EMBL/GenBank/DDBJ databases">
        <authorList>
            <consortium name="Pathogen Informatics"/>
        </authorList>
    </citation>
    <scope>NUCLEOTIDE SEQUENCE [LARGE SCALE GENOMIC DNA]</scope>
</reference>
<evidence type="ECO:0000256" key="1">
    <source>
        <dbReference type="ARBA" id="ARBA00001964"/>
    </source>
</evidence>
<protein>
    <submittedName>
        <fullName evidence="6">Acetolactate synthase-like protein (inferred by orthology to a human protein)</fullName>
    </submittedName>
</protein>
<dbReference type="GO" id="GO:0003984">
    <property type="term" value="F:acetolactate synthase activity"/>
    <property type="evidence" value="ECO:0007669"/>
    <property type="project" value="TreeGrafter"/>
</dbReference>
<proteinExistence type="inferred from homology"/>
<dbReference type="InterPro" id="IPR012001">
    <property type="entry name" value="Thiamin_PyroP_enz_TPP-bd_dom"/>
</dbReference>
<comment type="similarity">
    <text evidence="2">Belongs to the TPP enzyme family.</text>
</comment>
<dbReference type="GO" id="GO:0009099">
    <property type="term" value="P:L-valine biosynthetic process"/>
    <property type="evidence" value="ECO:0007669"/>
    <property type="project" value="TreeGrafter"/>
</dbReference>
<dbReference type="Pfam" id="PF02776">
    <property type="entry name" value="TPP_enzyme_N"/>
    <property type="match status" value="1"/>
</dbReference>
<keyword evidence="5" id="KW-1185">Reference proteome</keyword>
<gene>
    <name evidence="4" type="ORF">ASIM_LOCUS4669</name>
</gene>
<dbReference type="OrthoDB" id="16262at2759"/>
<dbReference type="InterPro" id="IPR045229">
    <property type="entry name" value="TPP_enz"/>
</dbReference>
<sequence>MVVMFIVALILLLLLVALVWKFLDLKNFCELKKVINDTVAHPNQKQHFISNLFQVDEASQRHGGELLAAVLKGHGVQEIFTLCGGHISPILIASQKLGIKVIDTRHEVNAVFAADACARLRQSFGVVAVTAGPGLTNTITAIKNAQMAESAVLLLGGAAPTLLKNRGALQDIDQMVLFKPICKHAVRITRVCDIIPTIRKAISIAQSDVPGPVFVELPIDILYPYQFVAKEASIANSTKQYK</sequence>
<evidence type="ECO:0000259" key="3">
    <source>
        <dbReference type="Pfam" id="PF02776"/>
    </source>
</evidence>
<dbReference type="Gene3D" id="3.40.50.970">
    <property type="match status" value="1"/>
</dbReference>
<dbReference type="GO" id="GO:0009097">
    <property type="term" value="P:isoleucine biosynthetic process"/>
    <property type="evidence" value="ECO:0007669"/>
    <property type="project" value="TreeGrafter"/>
</dbReference>
<comment type="cofactor">
    <cofactor evidence="1">
        <name>thiamine diphosphate</name>
        <dbReference type="ChEBI" id="CHEBI:58937"/>
    </cofactor>
</comment>
<dbReference type="GO" id="GO:0030976">
    <property type="term" value="F:thiamine pyrophosphate binding"/>
    <property type="evidence" value="ECO:0007669"/>
    <property type="project" value="InterPro"/>
</dbReference>
<evidence type="ECO:0000256" key="2">
    <source>
        <dbReference type="ARBA" id="ARBA00007812"/>
    </source>
</evidence>
<name>A0A0M3JB89_ANISI</name>
<dbReference type="FunFam" id="3.40.50.970:FF:000007">
    <property type="entry name" value="Acetolactate synthase"/>
    <property type="match status" value="1"/>
</dbReference>
<dbReference type="Proteomes" id="UP000267096">
    <property type="component" value="Unassembled WGS sequence"/>
</dbReference>
<evidence type="ECO:0000313" key="4">
    <source>
        <dbReference type="EMBL" id="VDK24274.1"/>
    </source>
</evidence>
<evidence type="ECO:0000313" key="6">
    <source>
        <dbReference type="WBParaSite" id="ASIM_0000486301-mRNA-1"/>
    </source>
</evidence>
<dbReference type="GO" id="GO:0050660">
    <property type="term" value="F:flavin adenine dinucleotide binding"/>
    <property type="evidence" value="ECO:0007669"/>
    <property type="project" value="TreeGrafter"/>
</dbReference>